<organism evidence="2 3">
    <name type="scientific">Caerostris extrusa</name>
    <name type="common">Bark spider</name>
    <name type="synonym">Caerostris bankana</name>
    <dbReference type="NCBI Taxonomy" id="172846"/>
    <lineage>
        <taxon>Eukaryota</taxon>
        <taxon>Metazoa</taxon>
        <taxon>Ecdysozoa</taxon>
        <taxon>Arthropoda</taxon>
        <taxon>Chelicerata</taxon>
        <taxon>Arachnida</taxon>
        <taxon>Araneae</taxon>
        <taxon>Araneomorphae</taxon>
        <taxon>Entelegynae</taxon>
        <taxon>Araneoidea</taxon>
        <taxon>Araneidae</taxon>
        <taxon>Caerostris</taxon>
    </lineage>
</organism>
<dbReference type="AlphaFoldDB" id="A0AAV4X1I6"/>
<gene>
    <name evidence="2" type="ORF">CEXT_144801</name>
</gene>
<feature type="compositionally biased region" description="Basic residues" evidence="1">
    <location>
        <begin position="11"/>
        <end position="23"/>
    </location>
</feature>
<keyword evidence="3" id="KW-1185">Reference proteome</keyword>
<evidence type="ECO:0000313" key="3">
    <source>
        <dbReference type="Proteomes" id="UP001054945"/>
    </source>
</evidence>
<accession>A0AAV4X1I6</accession>
<dbReference type="Proteomes" id="UP001054945">
    <property type="component" value="Unassembled WGS sequence"/>
</dbReference>
<sequence>MNSGVTDQNKTHNKIMKIRQMKRGGKDGKERRKKKKKRKILDAMKGSSQNWGGRGGSRRRSLLHPPFHFPGSTFVSISDRAEKYRRQRSKKRRWMR</sequence>
<name>A0AAV4X1I6_CAEEX</name>
<evidence type="ECO:0000313" key="2">
    <source>
        <dbReference type="EMBL" id="GIY87931.1"/>
    </source>
</evidence>
<comment type="caution">
    <text evidence="2">The sequence shown here is derived from an EMBL/GenBank/DDBJ whole genome shotgun (WGS) entry which is preliminary data.</text>
</comment>
<evidence type="ECO:0000256" key="1">
    <source>
        <dbReference type="SAM" id="MobiDB-lite"/>
    </source>
</evidence>
<protein>
    <submittedName>
        <fullName evidence="2">Uncharacterized protein</fullName>
    </submittedName>
</protein>
<proteinExistence type="predicted"/>
<reference evidence="2 3" key="1">
    <citation type="submission" date="2021-06" db="EMBL/GenBank/DDBJ databases">
        <title>Caerostris extrusa draft genome.</title>
        <authorList>
            <person name="Kono N."/>
            <person name="Arakawa K."/>
        </authorList>
    </citation>
    <scope>NUCLEOTIDE SEQUENCE [LARGE SCALE GENOMIC DNA]</scope>
</reference>
<feature type="region of interest" description="Disordered" evidence="1">
    <location>
        <begin position="1"/>
        <end position="74"/>
    </location>
</feature>
<dbReference type="EMBL" id="BPLR01016995">
    <property type="protein sequence ID" value="GIY87931.1"/>
    <property type="molecule type" value="Genomic_DNA"/>
</dbReference>